<dbReference type="OrthoDB" id="2364174at2759"/>
<evidence type="ECO:0000313" key="1">
    <source>
        <dbReference type="EMBL" id="TGJ63909.1"/>
    </source>
</evidence>
<sequence length="369" mass="42231">MNIKVRSLPPQLSYSFQSTSSPSSQSALIAKNLSSLLPYTVSSSKLNPFFSYIPFTMAAKLPLIARKNIRDEYEAKKGGLLERIKEYTGEDYEFIVDFQEKIYPNIDTAQSYQVESPGSIAFSAYEGLADRLKTITDEGEDQLVKDFFNEVVSSRKIDILIEPMESGYTACRVRDGVLELVFKTDNYGTNSWYLTEKLINNLDEAYAETNKGELPLEARKGWQDDFVAKKDKLEADIAEELLGTKVTLVADPVAIWRTAVEEYDKLKKRDKDQIDLESIRRNMGSAVFSYFDGFRYQINYKFKQDDLMVETFLETAPSKEVRFELVPELSPGNSYHEALFTDDAFVMRTTPKNWYTNSSYVCEKIDTLL</sequence>
<dbReference type="Proteomes" id="UP000297595">
    <property type="component" value="Unassembled WGS sequence"/>
</dbReference>
<accession>A0A7C8PLR6</accession>
<evidence type="ECO:0000313" key="2">
    <source>
        <dbReference type="Proteomes" id="UP000297595"/>
    </source>
</evidence>
<comment type="caution">
    <text evidence="1">The sequence shown here is derived from an EMBL/GenBank/DDBJ whole genome shotgun (WGS) entry which is preliminary data.</text>
</comment>
<name>A0A7C8PLR6_ORBOL</name>
<protein>
    <submittedName>
        <fullName evidence="1">Uncharacterized protein</fullName>
    </submittedName>
</protein>
<organism evidence="1 2">
    <name type="scientific">Orbilia oligospora</name>
    <name type="common">Nematode-trapping fungus</name>
    <name type="synonym">Arthrobotrys oligospora</name>
    <dbReference type="NCBI Taxonomy" id="2813651"/>
    <lineage>
        <taxon>Eukaryota</taxon>
        <taxon>Fungi</taxon>
        <taxon>Dikarya</taxon>
        <taxon>Ascomycota</taxon>
        <taxon>Pezizomycotina</taxon>
        <taxon>Orbiliomycetes</taxon>
        <taxon>Orbiliales</taxon>
        <taxon>Orbiliaceae</taxon>
        <taxon>Orbilia</taxon>
    </lineage>
</organism>
<proteinExistence type="predicted"/>
<gene>
    <name evidence="1" type="ORF">EYR41_009995</name>
</gene>
<dbReference type="EMBL" id="SOZJ01000007">
    <property type="protein sequence ID" value="TGJ63909.1"/>
    <property type="molecule type" value="Genomic_DNA"/>
</dbReference>
<reference evidence="1 2" key="1">
    <citation type="submission" date="2019-03" db="EMBL/GenBank/DDBJ databases">
        <title>Nematode-trapping fungi genome.</title>
        <authorList>
            <person name="Vidal-Diez De Ulzurrun G."/>
        </authorList>
    </citation>
    <scope>NUCLEOTIDE SEQUENCE [LARGE SCALE GENOMIC DNA]</scope>
    <source>
        <strain evidence="1 2">TWF154</strain>
    </source>
</reference>
<dbReference type="AlphaFoldDB" id="A0A7C8PLR6"/>